<dbReference type="STRING" id="104421.E2AVC9"/>
<gene>
    <name evidence="2" type="ORF">EAG_00420</name>
</gene>
<feature type="non-terminal residue" evidence="2">
    <location>
        <position position="63"/>
    </location>
</feature>
<dbReference type="GO" id="GO:0046983">
    <property type="term" value="F:protein dimerization activity"/>
    <property type="evidence" value="ECO:0007669"/>
    <property type="project" value="InterPro"/>
</dbReference>
<dbReference type="AlphaFoldDB" id="E2AVC9"/>
<feature type="non-terminal residue" evidence="2">
    <location>
        <position position="1"/>
    </location>
</feature>
<keyword evidence="3" id="KW-1185">Reference proteome</keyword>
<accession>E2AVC9</accession>
<dbReference type="PANTHER" id="PTHR45749">
    <property type="match status" value="1"/>
</dbReference>
<evidence type="ECO:0000313" key="2">
    <source>
        <dbReference type="EMBL" id="EFN62610.1"/>
    </source>
</evidence>
<proteinExistence type="predicted"/>
<organism evidence="3">
    <name type="scientific">Camponotus floridanus</name>
    <name type="common">Florida carpenter ant</name>
    <dbReference type="NCBI Taxonomy" id="104421"/>
    <lineage>
        <taxon>Eukaryota</taxon>
        <taxon>Metazoa</taxon>
        <taxon>Ecdysozoa</taxon>
        <taxon>Arthropoda</taxon>
        <taxon>Hexapoda</taxon>
        <taxon>Insecta</taxon>
        <taxon>Pterygota</taxon>
        <taxon>Neoptera</taxon>
        <taxon>Endopterygota</taxon>
        <taxon>Hymenoptera</taxon>
        <taxon>Apocrita</taxon>
        <taxon>Aculeata</taxon>
        <taxon>Formicoidea</taxon>
        <taxon>Formicidae</taxon>
        <taxon>Formicinae</taxon>
        <taxon>Camponotus</taxon>
    </lineage>
</organism>
<name>E2AVC9_CAMFO</name>
<dbReference type="OrthoDB" id="7692318at2759"/>
<dbReference type="Proteomes" id="UP000000311">
    <property type="component" value="Unassembled WGS sequence"/>
</dbReference>
<protein>
    <recommendedName>
        <fullName evidence="1">HAT C-terminal dimerisation domain-containing protein</fullName>
    </recommendedName>
</protein>
<dbReference type="PANTHER" id="PTHR45749:SF21">
    <property type="entry name" value="DUF4371 DOMAIN-CONTAINING PROTEIN"/>
    <property type="match status" value="1"/>
</dbReference>
<evidence type="ECO:0000313" key="3">
    <source>
        <dbReference type="Proteomes" id="UP000000311"/>
    </source>
</evidence>
<feature type="domain" description="HAT C-terminal dimerisation" evidence="1">
    <location>
        <begin position="3"/>
        <end position="48"/>
    </location>
</feature>
<dbReference type="OMA" id="RVHVTIA"/>
<sequence length="63" mass="7437">IKLLMTIPGSSCTNERSFSVLRRLKNYLRTTMLQDRLNHVAILHIYNDITDKLDIEILMDEFI</sequence>
<dbReference type="Pfam" id="PF05699">
    <property type="entry name" value="Dimer_Tnp_hAT"/>
    <property type="match status" value="1"/>
</dbReference>
<dbReference type="EMBL" id="GL443071">
    <property type="protein sequence ID" value="EFN62610.1"/>
    <property type="molecule type" value="Genomic_DNA"/>
</dbReference>
<evidence type="ECO:0000259" key="1">
    <source>
        <dbReference type="Pfam" id="PF05699"/>
    </source>
</evidence>
<reference evidence="2 3" key="1">
    <citation type="journal article" date="2010" name="Science">
        <title>Genomic comparison of the ants Camponotus floridanus and Harpegnathos saltator.</title>
        <authorList>
            <person name="Bonasio R."/>
            <person name="Zhang G."/>
            <person name="Ye C."/>
            <person name="Mutti N.S."/>
            <person name="Fang X."/>
            <person name="Qin N."/>
            <person name="Donahue G."/>
            <person name="Yang P."/>
            <person name="Li Q."/>
            <person name="Li C."/>
            <person name="Zhang P."/>
            <person name="Huang Z."/>
            <person name="Berger S.L."/>
            <person name="Reinberg D."/>
            <person name="Wang J."/>
            <person name="Liebig J."/>
        </authorList>
    </citation>
    <scope>NUCLEOTIDE SEQUENCE [LARGE SCALE GENOMIC DNA]</scope>
    <source>
        <strain evidence="3">C129</strain>
    </source>
</reference>
<dbReference type="InParanoid" id="E2AVC9"/>
<dbReference type="InterPro" id="IPR008906">
    <property type="entry name" value="HATC_C_dom"/>
</dbReference>